<dbReference type="Gene3D" id="1.20.144.10">
    <property type="entry name" value="Phosphatidic acid phosphatase type 2/haloperoxidase"/>
    <property type="match status" value="1"/>
</dbReference>
<evidence type="ECO:0000313" key="4">
    <source>
        <dbReference type="Proteomes" id="UP000254651"/>
    </source>
</evidence>
<keyword evidence="1" id="KW-0472">Membrane</keyword>
<reference evidence="3 4" key="1">
    <citation type="submission" date="2018-06" db="EMBL/GenBank/DDBJ databases">
        <authorList>
            <consortium name="Pathogen Informatics"/>
            <person name="Doyle S."/>
        </authorList>
    </citation>
    <scope>NUCLEOTIDE SEQUENCE [LARGE SCALE GENOMIC DNA]</scope>
    <source>
        <strain evidence="3 4">NCTC10295</strain>
    </source>
</reference>
<keyword evidence="3" id="KW-0378">Hydrolase</keyword>
<dbReference type="PANTHER" id="PTHR14969:SF13">
    <property type="entry name" value="AT30094P"/>
    <property type="match status" value="1"/>
</dbReference>
<dbReference type="SMART" id="SM00014">
    <property type="entry name" value="acidPPc"/>
    <property type="match status" value="1"/>
</dbReference>
<dbReference type="EMBL" id="UGQS01000002">
    <property type="protein sequence ID" value="STZ77419.1"/>
    <property type="molecule type" value="Genomic_DNA"/>
</dbReference>
<proteinExistence type="predicted"/>
<dbReference type="AlphaFoldDB" id="A0A378UL84"/>
<dbReference type="EC" id="3.6.1.27" evidence="3"/>
<accession>A0A378UL84</accession>
<dbReference type="Proteomes" id="UP000254651">
    <property type="component" value="Unassembled WGS sequence"/>
</dbReference>
<feature type="transmembrane region" description="Helical" evidence="1">
    <location>
        <begin position="95"/>
        <end position="116"/>
    </location>
</feature>
<organism evidence="3 4">
    <name type="scientific">Bergeriella denitrificans</name>
    <name type="common">Neisseria denitrificans</name>
    <dbReference type="NCBI Taxonomy" id="494"/>
    <lineage>
        <taxon>Bacteria</taxon>
        <taxon>Pseudomonadati</taxon>
        <taxon>Pseudomonadota</taxon>
        <taxon>Betaproteobacteria</taxon>
        <taxon>Neisseriales</taxon>
        <taxon>Neisseriaceae</taxon>
        <taxon>Bergeriella</taxon>
    </lineage>
</organism>
<keyword evidence="1" id="KW-0812">Transmembrane</keyword>
<dbReference type="InterPro" id="IPR036938">
    <property type="entry name" value="PAP2/HPO_sf"/>
</dbReference>
<protein>
    <submittedName>
        <fullName evidence="3">Undecaprenyl-diphosphatase BcrC</fullName>
        <ecNumber evidence="3">3.6.1.27</ecNumber>
    </submittedName>
</protein>
<evidence type="ECO:0000259" key="2">
    <source>
        <dbReference type="SMART" id="SM00014"/>
    </source>
</evidence>
<feature type="domain" description="Phosphatidic acid phosphatase type 2/haloperoxidase" evidence="2">
    <location>
        <begin position="92"/>
        <end position="203"/>
    </location>
</feature>
<sequence>MLPSRAYLPPLPRLLALSAAIITAFSLVGVIATRVWAQQGFAFETPLMLWIHHHVGAWFLPVAVFMHYVGKTSLAVPLITLAAAWLHFHRRTGYAVFLILSTALPTAVMLAAKAVFDRPRPDLWPHIIAESNTSFPSGHSTFAAALAAMAFFMCRPHQRRKVLAAGCIFALLMGFSRVYLGVHYPTDVLVGWINGCATVTAVYYCFFRKYIVE</sequence>
<name>A0A378UL84_BERDE</name>
<evidence type="ECO:0000256" key="1">
    <source>
        <dbReference type="SAM" id="Phobius"/>
    </source>
</evidence>
<feature type="transmembrane region" description="Helical" evidence="1">
    <location>
        <begin position="162"/>
        <end position="182"/>
    </location>
</feature>
<dbReference type="InterPro" id="IPR000326">
    <property type="entry name" value="PAP2/HPO"/>
</dbReference>
<gene>
    <name evidence="3" type="primary">bcrC</name>
    <name evidence="3" type="ORF">NCTC10295_02236</name>
</gene>
<feature type="transmembrane region" description="Helical" evidence="1">
    <location>
        <begin position="188"/>
        <end position="207"/>
    </location>
</feature>
<feature type="transmembrane region" description="Helical" evidence="1">
    <location>
        <begin position="68"/>
        <end position="88"/>
    </location>
</feature>
<dbReference type="RefSeq" id="WP_245934318.1">
    <property type="nucleotide sequence ID" value="NZ_CP181246.1"/>
</dbReference>
<dbReference type="Pfam" id="PF01569">
    <property type="entry name" value="PAP2"/>
    <property type="match status" value="1"/>
</dbReference>
<dbReference type="SUPFAM" id="SSF48317">
    <property type="entry name" value="Acid phosphatase/Vanadium-dependent haloperoxidase"/>
    <property type="match status" value="1"/>
</dbReference>
<keyword evidence="1" id="KW-1133">Transmembrane helix</keyword>
<dbReference type="PANTHER" id="PTHR14969">
    <property type="entry name" value="SPHINGOSINE-1-PHOSPHATE PHOSPHOHYDROLASE"/>
    <property type="match status" value="1"/>
</dbReference>
<dbReference type="CDD" id="cd03392">
    <property type="entry name" value="PAP2_like_2"/>
    <property type="match status" value="1"/>
</dbReference>
<keyword evidence="4" id="KW-1185">Reference proteome</keyword>
<evidence type="ECO:0000313" key="3">
    <source>
        <dbReference type="EMBL" id="STZ77419.1"/>
    </source>
</evidence>
<dbReference type="GO" id="GO:0050380">
    <property type="term" value="F:undecaprenyl-diphosphatase activity"/>
    <property type="evidence" value="ECO:0007669"/>
    <property type="project" value="UniProtKB-EC"/>
</dbReference>